<dbReference type="Gramene" id="KQK08028">
    <property type="protein sequence ID" value="KQK08028"/>
    <property type="gene ID" value="BRADI_2g39081v3"/>
</dbReference>
<dbReference type="AlphaFoldDB" id="A0A0Q3J5V0"/>
<reference evidence="1" key="2">
    <citation type="submission" date="2017-06" db="EMBL/GenBank/DDBJ databases">
        <title>WGS assembly of Brachypodium distachyon.</title>
        <authorList>
            <consortium name="The International Brachypodium Initiative"/>
            <person name="Lucas S."/>
            <person name="Harmon-Smith M."/>
            <person name="Lail K."/>
            <person name="Tice H."/>
            <person name="Grimwood J."/>
            <person name="Bruce D."/>
            <person name="Barry K."/>
            <person name="Shu S."/>
            <person name="Lindquist E."/>
            <person name="Wang M."/>
            <person name="Pitluck S."/>
            <person name="Vogel J.P."/>
            <person name="Garvin D.F."/>
            <person name="Mockler T.C."/>
            <person name="Schmutz J."/>
            <person name="Rokhsar D."/>
            <person name="Bevan M.W."/>
        </authorList>
    </citation>
    <scope>NUCLEOTIDE SEQUENCE</scope>
    <source>
        <strain evidence="1">Bd21</strain>
    </source>
</reference>
<evidence type="ECO:0000313" key="2">
    <source>
        <dbReference type="EnsemblPlants" id="KQK08028"/>
    </source>
</evidence>
<proteinExistence type="predicted"/>
<dbReference type="EMBL" id="CM000881">
    <property type="protein sequence ID" value="KQK08028.1"/>
    <property type="molecule type" value="Genomic_DNA"/>
</dbReference>
<name>A0A0Q3J5V0_BRADI</name>
<dbReference type="EnsemblPlants" id="KQK08028">
    <property type="protein sequence ID" value="KQK08028"/>
    <property type="gene ID" value="BRADI_2g39081v3"/>
</dbReference>
<dbReference type="InParanoid" id="A0A0Q3J5V0"/>
<accession>A0A0Q3J5V0</accession>
<evidence type="ECO:0000313" key="3">
    <source>
        <dbReference type="Proteomes" id="UP000008810"/>
    </source>
</evidence>
<protein>
    <submittedName>
        <fullName evidence="1 2">Uncharacterized protein</fullName>
    </submittedName>
</protein>
<keyword evidence="3" id="KW-1185">Reference proteome</keyword>
<dbReference type="EnsemblPlants" id="KQK08029">
    <property type="protein sequence ID" value="KQK08029"/>
    <property type="gene ID" value="BRADI_2g39081v3"/>
</dbReference>
<sequence>MDTHIAASEFAHNIHILKPKDSSLPPRSTTARGFFLFCFSAGISGSRRQWMLQDGPPAVRRPSAPPAGFVLLLLDLEAAVRTEMYSVSMKRRGTNPHHVDCKAVVHFLLFTLHSSIFLRMHAKEIFEATHGWNPLRQRLEV</sequence>
<reference evidence="2" key="3">
    <citation type="submission" date="2018-08" db="UniProtKB">
        <authorList>
            <consortium name="EnsemblPlants"/>
        </authorList>
    </citation>
    <scope>IDENTIFICATION</scope>
    <source>
        <strain evidence="2">cv. Bd21</strain>
    </source>
</reference>
<reference evidence="1 2" key="1">
    <citation type="journal article" date="2010" name="Nature">
        <title>Genome sequencing and analysis of the model grass Brachypodium distachyon.</title>
        <authorList>
            <consortium name="International Brachypodium Initiative"/>
        </authorList>
    </citation>
    <scope>NUCLEOTIDE SEQUENCE [LARGE SCALE GENOMIC DNA]</scope>
    <source>
        <strain evidence="1 2">Bd21</strain>
    </source>
</reference>
<dbReference type="Proteomes" id="UP000008810">
    <property type="component" value="Chromosome 2"/>
</dbReference>
<evidence type="ECO:0000313" key="1">
    <source>
        <dbReference type="EMBL" id="KQK08028.1"/>
    </source>
</evidence>
<organism evidence="1">
    <name type="scientific">Brachypodium distachyon</name>
    <name type="common">Purple false brome</name>
    <name type="synonym">Trachynia distachya</name>
    <dbReference type="NCBI Taxonomy" id="15368"/>
    <lineage>
        <taxon>Eukaryota</taxon>
        <taxon>Viridiplantae</taxon>
        <taxon>Streptophyta</taxon>
        <taxon>Embryophyta</taxon>
        <taxon>Tracheophyta</taxon>
        <taxon>Spermatophyta</taxon>
        <taxon>Magnoliopsida</taxon>
        <taxon>Liliopsida</taxon>
        <taxon>Poales</taxon>
        <taxon>Poaceae</taxon>
        <taxon>BOP clade</taxon>
        <taxon>Pooideae</taxon>
        <taxon>Stipodae</taxon>
        <taxon>Brachypodieae</taxon>
        <taxon>Brachypodium</taxon>
    </lineage>
</organism>
<dbReference type="EMBL" id="CM000881">
    <property type="protein sequence ID" value="KQK08029.1"/>
    <property type="molecule type" value="Genomic_DNA"/>
</dbReference>
<dbReference type="Gramene" id="KQK08029">
    <property type="protein sequence ID" value="KQK08029"/>
    <property type="gene ID" value="BRADI_2g39081v3"/>
</dbReference>
<gene>
    <name evidence="1" type="ORF">BRADI_2g39081v3</name>
</gene>